<dbReference type="InterPro" id="IPR010084">
    <property type="entry name" value="FabZ"/>
</dbReference>
<dbReference type="EC" id="4.2.1.59" evidence="10"/>
<dbReference type="NCBIfam" id="NF000582">
    <property type="entry name" value="PRK00006.1"/>
    <property type="match status" value="1"/>
</dbReference>
<evidence type="ECO:0000256" key="4">
    <source>
        <dbReference type="ARBA" id="ARBA00022490"/>
    </source>
</evidence>
<dbReference type="EMBL" id="WNBW01000005">
    <property type="protein sequence ID" value="MTU04280.1"/>
    <property type="molecule type" value="Genomic_DNA"/>
</dbReference>
<dbReference type="GO" id="GO:0019171">
    <property type="term" value="F:(3R)-hydroxyacyl-[acyl-carrier-protein] dehydratase activity"/>
    <property type="evidence" value="ECO:0007669"/>
    <property type="project" value="UniProtKB-EC"/>
</dbReference>
<dbReference type="HAMAP" id="MF_00406">
    <property type="entry name" value="FabZ"/>
    <property type="match status" value="1"/>
</dbReference>
<evidence type="ECO:0000256" key="7">
    <source>
        <dbReference type="ARBA" id="ARBA00023098"/>
    </source>
</evidence>
<dbReference type="InterPro" id="IPR029069">
    <property type="entry name" value="HotDog_dom_sf"/>
</dbReference>
<protein>
    <recommendedName>
        <fullName evidence="10">3-hydroxyacyl-[acyl-carrier-protein] dehydratase FabZ</fullName>
        <ecNumber evidence="10">4.2.1.59</ecNumber>
    </recommendedName>
    <alternativeName>
        <fullName evidence="10">(3R)-hydroxymyristoyl-[acyl-carrier-protein] dehydratase</fullName>
        <shortName evidence="10">(3R)-hydroxymyristoyl-ACP dehydrase</shortName>
    </alternativeName>
    <alternativeName>
        <fullName evidence="10">Beta-hydroxyacyl-ACP dehydratase</fullName>
    </alternativeName>
</protein>
<evidence type="ECO:0000256" key="3">
    <source>
        <dbReference type="ARBA" id="ARBA00009174"/>
    </source>
</evidence>
<dbReference type="GO" id="GO:0005737">
    <property type="term" value="C:cytoplasm"/>
    <property type="evidence" value="ECO:0007669"/>
    <property type="project" value="UniProtKB-SubCell"/>
</dbReference>
<dbReference type="EMBL" id="WNBM01000005">
    <property type="protein sequence ID" value="MTT76216.1"/>
    <property type="molecule type" value="Genomic_DNA"/>
</dbReference>
<keyword evidence="13" id="KW-1185">Reference proteome</keyword>
<dbReference type="GO" id="GO:0009245">
    <property type="term" value="P:lipid A biosynthetic process"/>
    <property type="evidence" value="ECO:0007669"/>
    <property type="project" value="UniProtKB-UniRule"/>
</dbReference>
<comment type="catalytic activity">
    <reaction evidence="1 10">
        <text>a (3R)-hydroxyacyl-[ACP] = a (2E)-enoyl-[ACP] + H2O</text>
        <dbReference type="Rhea" id="RHEA:13097"/>
        <dbReference type="Rhea" id="RHEA-COMP:9925"/>
        <dbReference type="Rhea" id="RHEA-COMP:9945"/>
        <dbReference type="ChEBI" id="CHEBI:15377"/>
        <dbReference type="ChEBI" id="CHEBI:78784"/>
        <dbReference type="ChEBI" id="CHEBI:78827"/>
        <dbReference type="EC" id="4.2.1.59"/>
    </reaction>
</comment>
<dbReference type="NCBIfam" id="TIGR01750">
    <property type="entry name" value="fabZ"/>
    <property type="match status" value="1"/>
</dbReference>
<keyword evidence="8 10" id="KW-0456">Lyase</keyword>
<comment type="similarity">
    <text evidence="3 10">Belongs to the thioester dehydratase family. FabZ subfamily.</text>
</comment>
<sequence length="147" mass="16332">MITLDAIEIQKIIPHRYPMLLVDRILELEPMKRAVGVKNITMNELQFLGHFPGEPIMPGVLLIEAMAQVGGVAMLYPEENRGKIAVFGKIDNVRFRRQVVPGDQVITTTEVVKIRGNMGVIHCEGKVDGQVACECDCTFAIMDPKNS</sequence>
<dbReference type="Pfam" id="PF07977">
    <property type="entry name" value="FabA"/>
    <property type="match status" value="1"/>
</dbReference>
<evidence type="ECO:0000256" key="9">
    <source>
        <dbReference type="ARBA" id="ARBA00025049"/>
    </source>
</evidence>
<accession>A0A3G9GZU9</accession>
<keyword evidence="6 10" id="KW-0441">Lipid A biosynthesis</keyword>
<dbReference type="InterPro" id="IPR013114">
    <property type="entry name" value="FabA_FabZ"/>
</dbReference>
<dbReference type="AlphaFoldDB" id="A0A3G9GZU9"/>
<dbReference type="CDD" id="cd01288">
    <property type="entry name" value="FabZ"/>
    <property type="match status" value="1"/>
</dbReference>
<dbReference type="GO" id="GO:0006633">
    <property type="term" value="P:fatty acid biosynthetic process"/>
    <property type="evidence" value="ECO:0007669"/>
    <property type="project" value="UniProtKB-UniRule"/>
</dbReference>
<evidence type="ECO:0000313" key="11">
    <source>
        <dbReference type="EMBL" id="MTT76216.1"/>
    </source>
</evidence>
<evidence type="ECO:0000256" key="2">
    <source>
        <dbReference type="ARBA" id="ARBA00004496"/>
    </source>
</evidence>
<dbReference type="Gene3D" id="3.10.129.10">
    <property type="entry name" value="Hotdog Thioesterase"/>
    <property type="match status" value="1"/>
</dbReference>
<reference evidence="13 14" key="1">
    <citation type="journal article" date="2019" name="Nat. Med.">
        <title>A library of human gut bacterial isolates paired with longitudinal multiomics data enables mechanistic microbiome research.</title>
        <authorList>
            <person name="Poyet M."/>
            <person name="Groussin M."/>
            <person name="Gibbons S.M."/>
            <person name="Avila-Pacheco J."/>
            <person name="Jiang X."/>
            <person name="Kearney S.M."/>
            <person name="Perrotta A.R."/>
            <person name="Berdy B."/>
            <person name="Zhao S."/>
            <person name="Lieberman T.D."/>
            <person name="Swanson P.K."/>
            <person name="Smith M."/>
            <person name="Roesemann S."/>
            <person name="Alexander J.E."/>
            <person name="Rich S.A."/>
            <person name="Livny J."/>
            <person name="Vlamakis H."/>
            <person name="Clish C."/>
            <person name="Bullock K."/>
            <person name="Deik A."/>
            <person name="Scott J."/>
            <person name="Pierce K.A."/>
            <person name="Xavier R.J."/>
            <person name="Alm E.J."/>
        </authorList>
    </citation>
    <scope>NUCLEOTIDE SEQUENCE [LARGE SCALE GENOMIC DNA]</scope>
    <source>
        <strain evidence="11 14">BIOML-A13</strain>
        <strain evidence="12 13">BIOML-A3</strain>
    </source>
</reference>
<dbReference type="FunFam" id="3.10.129.10:FF:000001">
    <property type="entry name" value="3-hydroxyacyl-[acyl-carrier-protein] dehydratase FabZ"/>
    <property type="match status" value="1"/>
</dbReference>
<dbReference type="Proteomes" id="UP000443070">
    <property type="component" value="Unassembled WGS sequence"/>
</dbReference>
<evidence type="ECO:0000313" key="12">
    <source>
        <dbReference type="EMBL" id="MTU04280.1"/>
    </source>
</evidence>
<organism evidence="11 14">
    <name type="scientific">Phascolarctobacterium faecium</name>
    <dbReference type="NCBI Taxonomy" id="33025"/>
    <lineage>
        <taxon>Bacteria</taxon>
        <taxon>Bacillati</taxon>
        <taxon>Bacillota</taxon>
        <taxon>Negativicutes</taxon>
        <taxon>Acidaminococcales</taxon>
        <taxon>Acidaminococcaceae</taxon>
        <taxon>Phascolarctobacterium</taxon>
    </lineage>
</organism>
<gene>
    <name evidence="10 11" type="primary">fabZ</name>
    <name evidence="11" type="ORF">GMD11_08060</name>
    <name evidence="12" type="ORF">GMD18_07715</name>
</gene>
<proteinExistence type="inferred from homology"/>
<dbReference type="Proteomes" id="UP000484547">
    <property type="component" value="Unassembled WGS sequence"/>
</dbReference>
<dbReference type="GeneID" id="49406512"/>
<comment type="subcellular location">
    <subcellularLocation>
        <location evidence="2 10">Cytoplasm</location>
    </subcellularLocation>
</comment>
<evidence type="ECO:0000256" key="5">
    <source>
        <dbReference type="ARBA" id="ARBA00022516"/>
    </source>
</evidence>
<keyword evidence="7 10" id="KW-0443">Lipid metabolism</keyword>
<keyword evidence="4 10" id="KW-0963">Cytoplasm</keyword>
<keyword evidence="5 10" id="KW-0444">Lipid biosynthesis</keyword>
<name>A0A3G9GZU9_9FIRM</name>
<comment type="function">
    <text evidence="9 10">Involved in unsaturated fatty acids biosynthesis. Catalyzes the dehydration of short chain beta-hydroxyacyl-ACPs and long chain saturated and unsaturated beta-hydroxyacyl-ACPs.</text>
</comment>
<evidence type="ECO:0000256" key="8">
    <source>
        <dbReference type="ARBA" id="ARBA00023239"/>
    </source>
</evidence>
<dbReference type="PANTHER" id="PTHR30272">
    <property type="entry name" value="3-HYDROXYACYL-[ACYL-CARRIER-PROTEIN] DEHYDRATASE"/>
    <property type="match status" value="1"/>
</dbReference>
<evidence type="ECO:0000256" key="10">
    <source>
        <dbReference type="HAMAP-Rule" id="MF_00406"/>
    </source>
</evidence>
<evidence type="ECO:0000313" key="14">
    <source>
        <dbReference type="Proteomes" id="UP000484547"/>
    </source>
</evidence>
<feature type="active site" evidence="10">
    <location>
        <position position="50"/>
    </location>
</feature>
<evidence type="ECO:0000256" key="6">
    <source>
        <dbReference type="ARBA" id="ARBA00022556"/>
    </source>
</evidence>
<dbReference type="GO" id="GO:0016020">
    <property type="term" value="C:membrane"/>
    <property type="evidence" value="ECO:0007669"/>
    <property type="project" value="GOC"/>
</dbReference>
<dbReference type="SUPFAM" id="SSF54637">
    <property type="entry name" value="Thioesterase/thiol ester dehydrase-isomerase"/>
    <property type="match status" value="1"/>
</dbReference>
<dbReference type="PANTHER" id="PTHR30272:SF1">
    <property type="entry name" value="3-HYDROXYACYL-[ACYL-CARRIER-PROTEIN] DEHYDRATASE"/>
    <property type="match status" value="1"/>
</dbReference>
<evidence type="ECO:0000256" key="1">
    <source>
        <dbReference type="ARBA" id="ARBA00001055"/>
    </source>
</evidence>
<dbReference type="RefSeq" id="WP_125669932.1">
    <property type="nucleotide sequence ID" value="NZ_AP019004.1"/>
</dbReference>
<evidence type="ECO:0000313" key="13">
    <source>
        <dbReference type="Proteomes" id="UP000443070"/>
    </source>
</evidence>
<dbReference type="OrthoDB" id="9772788at2"/>
<comment type="caution">
    <text evidence="11">The sequence shown here is derived from an EMBL/GenBank/DDBJ whole genome shotgun (WGS) entry which is preliminary data.</text>
</comment>